<organism evidence="1 2">
    <name type="scientific">Dasania phycosphaerae</name>
    <dbReference type="NCBI Taxonomy" id="2950436"/>
    <lineage>
        <taxon>Bacteria</taxon>
        <taxon>Pseudomonadati</taxon>
        <taxon>Pseudomonadota</taxon>
        <taxon>Gammaproteobacteria</taxon>
        <taxon>Cellvibrionales</taxon>
        <taxon>Spongiibacteraceae</taxon>
        <taxon>Dasania</taxon>
    </lineage>
</organism>
<proteinExistence type="predicted"/>
<comment type="caution">
    <text evidence="1">The sequence shown here is derived from an EMBL/GenBank/DDBJ whole genome shotgun (WGS) entry which is preliminary data.</text>
</comment>
<dbReference type="Pfam" id="PF03837">
    <property type="entry name" value="RecT"/>
    <property type="match status" value="1"/>
</dbReference>
<dbReference type="NCBIfam" id="TIGR00616">
    <property type="entry name" value="rect"/>
    <property type="match status" value="1"/>
</dbReference>
<evidence type="ECO:0000313" key="1">
    <source>
        <dbReference type="EMBL" id="MCZ0866479.1"/>
    </source>
</evidence>
<protein>
    <submittedName>
        <fullName evidence="1">Recombinase RecT</fullName>
    </submittedName>
</protein>
<reference evidence="1 2" key="1">
    <citation type="submission" date="2022-12" db="EMBL/GenBank/DDBJ databases">
        <title>Dasania phycosphaerae sp. nov., isolated from particulate material of the south coast of Korea.</title>
        <authorList>
            <person name="Jiang Y."/>
        </authorList>
    </citation>
    <scope>NUCLEOTIDE SEQUENCE [LARGE SCALE GENOMIC DNA]</scope>
    <source>
        <strain evidence="1 2">GY-19</strain>
    </source>
</reference>
<dbReference type="InterPro" id="IPR004590">
    <property type="entry name" value="ssDNA_annealing_RecT"/>
</dbReference>
<keyword evidence="2" id="KW-1185">Reference proteome</keyword>
<dbReference type="GO" id="GO:0003677">
    <property type="term" value="F:DNA binding"/>
    <property type="evidence" value="ECO:0007669"/>
    <property type="project" value="InterPro"/>
</dbReference>
<dbReference type="InterPro" id="IPR018330">
    <property type="entry name" value="RecT_fam"/>
</dbReference>
<dbReference type="AlphaFoldDB" id="A0A9J6RQR7"/>
<gene>
    <name evidence="1" type="ORF">O0V09_14805</name>
</gene>
<name>A0A9J6RQR7_9GAMM</name>
<evidence type="ECO:0000313" key="2">
    <source>
        <dbReference type="Proteomes" id="UP001069090"/>
    </source>
</evidence>
<dbReference type="Proteomes" id="UP001069090">
    <property type="component" value="Unassembled WGS sequence"/>
</dbReference>
<accession>A0A9J6RQR7</accession>
<dbReference type="EMBL" id="JAPTGG010000013">
    <property type="protein sequence ID" value="MCZ0866479.1"/>
    <property type="molecule type" value="Genomic_DNA"/>
</dbReference>
<dbReference type="RefSeq" id="WP_257172045.1">
    <property type="nucleotide sequence ID" value="NZ_JAPTGG010000013.1"/>
</dbReference>
<dbReference type="GO" id="GO:0006259">
    <property type="term" value="P:DNA metabolic process"/>
    <property type="evidence" value="ECO:0007669"/>
    <property type="project" value="InterPro"/>
</dbReference>
<sequence length="323" mass="36140">MNQPQNQVAQKPTNQWHQAIESAKDKFSGSGLDFFQEQIFATQLLMNNSYLLDVAKKNPSSLRLAMYNVAAVGLTLNPNQGLAYLVPRRLRKNEDPKVMLDISYRGLITIGVETGAIRWAKAELVYEKDQFTYKGPAEKPDHFCDPFSTERGAVRGGYCIAELPSGGVLVEPMSKADMDKIRDVSEAFKKGLGPWVDWEDQMQLKSVVKRASKWWPKSTPRLAKALQILNEENGEGLAVLSKDMATVGMLPPPPSRDEVPLTVQNTVKQLVDRAVKQNAFEACRELMESRIKNPAELSFAYSELDKAKAQSEAKMHEQKIVNA</sequence>